<dbReference type="Gene3D" id="3.30.70.580">
    <property type="entry name" value="Pseudouridine synthase I, catalytic domain, N-terminal subdomain"/>
    <property type="match status" value="1"/>
</dbReference>
<accession>A0ABR9QYC0</accession>
<evidence type="ECO:0000256" key="3">
    <source>
        <dbReference type="ARBA" id="ARBA00023235"/>
    </source>
</evidence>
<comment type="catalytic activity">
    <reaction evidence="4 5">
        <text>uridine(38/39/40) in tRNA = pseudouridine(38/39/40) in tRNA</text>
        <dbReference type="Rhea" id="RHEA:22376"/>
        <dbReference type="Rhea" id="RHEA-COMP:10085"/>
        <dbReference type="Rhea" id="RHEA-COMP:10087"/>
        <dbReference type="ChEBI" id="CHEBI:65314"/>
        <dbReference type="ChEBI" id="CHEBI:65315"/>
        <dbReference type="EC" id="5.4.99.12"/>
    </reaction>
</comment>
<comment type="caution">
    <text evidence="4">Lacks conserved residue(s) required for the propagation of feature annotation.</text>
</comment>
<dbReference type="InterPro" id="IPR020103">
    <property type="entry name" value="PsdUridine_synth_cat_dom_sf"/>
</dbReference>
<comment type="function">
    <text evidence="4">Formation of pseudouridine at positions 38, 39 and 40 in the anticodon stem and loop of transfer RNAs.</text>
</comment>
<evidence type="ECO:0000259" key="6">
    <source>
        <dbReference type="Pfam" id="PF01416"/>
    </source>
</evidence>
<comment type="caution">
    <text evidence="7">The sequence shown here is derived from an EMBL/GenBank/DDBJ whole genome shotgun (WGS) entry which is preliminary data.</text>
</comment>
<dbReference type="NCBIfam" id="TIGR00071">
    <property type="entry name" value="hisT_truA"/>
    <property type="match status" value="1"/>
</dbReference>
<feature type="domain" description="Pseudouridine synthase I TruA alpha/beta" evidence="6">
    <location>
        <begin position="144"/>
        <end position="265"/>
    </location>
</feature>
<dbReference type="SUPFAM" id="SSF55120">
    <property type="entry name" value="Pseudouridine synthase"/>
    <property type="match status" value="1"/>
</dbReference>
<dbReference type="InterPro" id="IPR020094">
    <property type="entry name" value="TruA/RsuA/RluB/E/F_N"/>
</dbReference>
<gene>
    <name evidence="4 7" type="primary">truA</name>
    <name evidence="7" type="ORF">INF20_06285</name>
</gene>
<evidence type="ECO:0000256" key="2">
    <source>
        <dbReference type="ARBA" id="ARBA00022694"/>
    </source>
</evidence>
<evidence type="ECO:0000256" key="1">
    <source>
        <dbReference type="ARBA" id="ARBA00009375"/>
    </source>
</evidence>
<feature type="domain" description="Pseudouridine synthase I TruA alpha/beta" evidence="6">
    <location>
        <begin position="9"/>
        <end position="105"/>
    </location>
</feature>
<evidence type="ECO:0000256" key="5">
    <source>
        <dbReference type="RuleBase" id="RU003792"/>
    </source>
</evidence>
<comment type="similarity">
    <text evidence="1 4 5">Belongs to the tRNA pseudouridine synthase TruA family.</text>
</comment>
<dbReference type="EC" id="5.4.99.12" evidence="4"/>
<evidence type="ECO:0000313" key="8">
    <source>
        <dbReference type="Proteomes" id="UP001516588"/>
    </source>
</evidence>
<feature type="active site" description="Nucleophile" evidence="4">
    <location>
        <position position="53"/>
    </location>
</feature>
<feature type="binding site" evidence="4">
    <location>
        <position position="111"/>
    </location>
    <ligand>
        <name>substrate</name>
    </ligand>
</feature>
<reference evidence="7 8" key="1">
    <citation type="submission" date="2020-10" db="EMBL/GenBank/DDBJ databases">
        <title>ChiBAC.</title>
        <authorList>
            <person name="Zenner C."/>
            <person name="Hitch T.C.A."/>
            <person name="Clavel T."/>
        </authorList>
    </citation>
    <scope>NUCLEOTIDE SEQUENCE [LARGE SCALE GENOMIC DNA]</scope>
    <source>
        <strain evidence="7 8">DSM 108706</strain>
    </source>
</reference>
<dbReference type="InterPro" id="IPR020097">
    <property type="entry name" value="PsdUridine_synth_TruA_a/b_dom"/>
</dbReference>
<keyword evidence="2 4" id="KW-0819">tRNA processing</keyword>
<keyword evidence="3 4" id="KW-0413">Isomerase</keyword>
<dbReference type="GO" id="GO:0160147">
    <property type="term" value="F:tRNA pseudouridine(38-40) synthase activity"/>
    <property type="evidence" value="ECO:0007669"/>
    <property type="project" value="UniProtKB-EC"/>
</dbReference>
<dbReference type="Gene3D" id="3.30.70.660">
    <property type="entry name" value="Pseudouridine synthase I, catalytic domain, C-terminal subdomain"/>
    <property type="match status" value="1"/>
</dbReference>
<dbReference type="HAMAP" id="MF_00171">
    <property type="entry name" value="TruA"/>
    <property type="match status" value="1"/>
</dbReference>
<dbReference type="PANTHER" id="PTHR11142:SF0">
    <property type="entry name" value="TRNA PSEUDOURIDINE SYNTHASE-LIKE 1"/>
    <property type="match status" value="1"/>
</dbReference>
<name>A0ABR9QYC0_9FIRM</name>
<evidence type="ECO:0000256" key="4">
    <source>
        <dbReference type="HAMAP-Rule" id="MF_00171"/>
    </source>
</evidence>
<keyword evidence="8" id="KW-1185">Reference proteome</keyword>
<proteinExistence type="inferred from homology"/>
<dbReference type="RefSeq" id="WP_226385528.1">
    <property type="nucleotide sequence ID" value="NZ_JADCKA010000010.1"/>
</dbReference>
<comment type="subunit">
    <text evidence="4">Homodimer.</text>
</comment>
<protein>
    <recommendedName>
        <fullName evidence="4">tRNA pseudouridine synthase A</fullName>
        <ecNumber evidence="4">5.4.99.12</ecNumber>
    </recommendedName>
    <alternativeName>
        <fullName evidence="4">tRNA pseudouridine(38-40) synthase</fullName>
    </alternativeName>
    <alternativeName>
        <fullName evidence="4">tRNA pseudouridylate synthase I</fullName>
    </alternativeName>
    <alternativeName>
        <fullName evidence="4">tRNA-uridine isomerase I</fullName>
    </alternativeName>
</protein>
<dbReference type="Proteomes" id="UP001516588">
    <property type="component" value="Unassembled WGS sequence"/>
</dbReference>
<dbReference type="PIRSF" id="PIRSF001430">
    <property type="entry name" value="tRNA_psdUrid_synth"/>
    <property type="match status" value="1"/>
</dbReference>
<dbReference type="CDD" id="cd02570">
    <property type="entry name" value="PseudoU_synth_EcTruA"/>
    <property type="match status" value="1"/>
</dbReference>
<dbReference type="InterPro" id="IPR001406">
    <property type="entry name" value="PsdUridine_synth_TruA"/>
</dbReference>
<organism evidence="7 8">
    <name type="scientific">Gallibacter intestinalis</name>
    <dbReference type="NCBI Taxonomy" id="2779356"/>
    <lineage>
        <taxon>Bacteria</taxon>
        <taxon>Bacillati</taxon>
        <taxon>Bacillota</taxon>
        <taxon>Clostridia</taxon>
        <taxon>Eubacteriales</taxon>
        <taxon>Eubacteriaceae</taxon>
        <taxon>Gallibacter</taxon>
    </lineage>
</organism>
<sequence length="265" mass="29865">MIRNILLTIKYDGTDFSGWQRQPNVPTVQAEVERVLGVLCADDIEINGTSRTDAGVHALGQRANFLGEFAIPTENIKRAANSMLNPAIQITEVKEVELGFHARFDCKGKTYEYRIHNGRECDPFQRNYCYFVNRQLDTDKMKEAAAHILGTHDFKCFQASGGEEKRTTVRTVSDISVDVSQWSPERAMPDESDDRWFAPRDITIRVTGDGFLYNMVRIIAGTLVDVGLGKLEPEEVKDAIESLDRCKAGHTAPPQGLFLKEIYFD</sequence>
<dbReference type="Pfam" id="PF01416">
    <property type="entry name" value="PseudoU_synth_1"/>
    <property type="match status" value="2"/>
</dbReference>
<dbReference type="EMBL" id="JADCKA010000010">
    <property type="protein sequence ID" value="MBE5035880.1"/>
    <property type="molecule type" value="Genomic_DNA"/>
</dbReference>
<evidence type="ECO:0000313" key="7">
    <source>
        <dbReference type="EMBL" id="MBE5035880.1"/>
    </source>
</evidence>
<dbReference type="PANTHER" id="PTHR11142">
    <property type="entry name" value="PSEUDOURIDYLATE SYNTHASE"/>
    <property type="match status" value="1"/>
</dbReference>
<dbReference type="InterPro" id="IPR020095">
    <property type="entry name" value="PsdUridine_synth_TruA_C"/>
</dbReference>